<dbReference type="InterPro" id="IPR036034">
    <property type="entry name" value="PDZ_sf"/>
</dbReference>
<dbReference type="Pfam" id="PF13180">
    <property type="entry name" value="PDZ_2"/>
    <property type="match status" value="1"/>
</dbReference>
<protein>
    <submittedName>
        <fullName evidence="6">Serine protease, trypsin-like protein</fullName>
    </submittedName>
</protein>
<evidence type="ECO:0000313" key="7">
    <source>
        <dbReference type="Proteomes" id="UP000006094"/>
    </source>
</evidence>
<evidence type="ECO:0000256" key="4">
    <source>
        <dbReference type="SAM" id="Phobius"/>
    </source>
</evidence>
<dbReference type="InterPro" id="IPR001940">
    <property type="entry name" value="Peptidase_S1C"/>
</dbReference>
<dbReference type="Proteomes" id="UP000006094">
    <property type="component" value="Chromosome"/>
</dbReference>
<dbReference type="SUPFAM" id="SSF50156">
    <property type="entry name" value="PDZ domain-like"/>
    <property type="match status" value="1"/>
</dbReference>
<dbReference type="Pfam" id="PF13365">
    <property type="entry name" value="Trypsin_2"/>
    <property type="match status" value="1"/>
</dbReference>
<keyword evidence="4" id="KW-0472">Membrane</keyword>
<dbReference type="EMBL" id="CP003326">
    <property type="protein sequence ID" value="AFS77679.1"/>
    <property type="molecule type" value="Genomic_DNA"/>
</dbReference>
<dbReference type="STRING" id="1128398.Curi_c06050"/>
<keyword evidence="4" id="KW-0812">Transmembrane</keyword>
<reference evidence="6 7" key="1">
    <citation type="journal article" date="2012" name="PLoS ONE">
        <title>The purine-utilizing bacterium Clostridium acidurici 9a: a genome-guided metabolic reconsideration.</title>
        <authorList>
            <person name="Hartwich K."/>
            <person name="Poehlein A."/>
            <person name="Daniel R."/>
        </authorList>
    </citation>
    <scope>NUCLEOTIDE SEQUENCE [LARGE SCALE GENOMIC DNA]</scope>
    <source>
        <strain evidence="7">ATCC 7906 / DSM 604 / BCRC 14475 / CIP 104303 / KCTC 5404 / NCIMB 10678 / 9a</strain>
    </source>
</reference>
<dbReference type="Gene3D" id="2.30.42.10">
    <property type="match status" value="1"/>
</dbReference>
<sequence>MHRTYYPSIWRYKDMKIKSKVNKLYKEYVKGNSNNILLVVCISGFIFGFFLGYLLVESDNMEQLQALEASSEKDVKQDPIVKIAKEASPSIVVVKNKAYIQKQGQKILTDRGIGSGVVYKKDGYIITNQHVVRGASAISIVLDNGEEYEGRIIGEDAKTDLAVIKIDKNDLKRGNFGNSDDLKVGERAIAIGSPIGQEFSGSVTSGIISATNRSINIGNRKVNLIQTDAAINPGNSGGALINENGEIVGINSLKIASSQIEGMAFAIPINTVTPIVDELIVNGYIKRPWLGLGLKNSKSPEGVYIGGISKNGPADKSNLAVGDIIVKINTNRVRSTVELSSIIEKYDPNDKIKVTVKREQKEMQIDLILGETSK</sequence>
<comment type="similarity">
    <text evidence="1">Belongs to the peptidase S1C family.</text>
</comment>
<dbReference type="InterPro" id="IPR043504">
    <property type="entry name" value="Peptidase_S1_PA_chymotrypsin"/>
</dbReference>
<dbReference type="PANTHER" id="PTHR43343">
    <property type="entry name" value="PEPTIDASE S12"/>
    <property type="match status" value="1"/>
</dbReference>
<accession>K0AWR6</accession>
<dbReference type="PATRIC" id="fig|1128398.3.peg.638"/>
<dbReference type="eggNOG" id="COG0265">
    <property type="taxonomic scope" value="Bacteria"/>
</dbReference>
<evidence type="ECO:0000256" key="1">
    <source>
        <dbReference type="ARBA" id="ARBA00010541"/>
    </source>
</evidence>
<dbReference type="GO" id="GO:0004252">
    <property type="term" value="F:serine-type endopeptidase activity"/>
    <property type="evidence" value="ECO:0007669"/>
    <property type="project" value="InterPro"/>
</dbReference>
<dbReference type="InterPro" id="IPR001478">
    <property type="entry name" value="PDZ"/>
</dbReference>
<dbReference type="PROSITE" id="PS50106">
    <property type="entry name" value="PDZ"/>
    <property type="match status" value="1"/>
</dbReference>
<proteinExistence type="inferred from homology"/>
<evidence type="ECO:0000256" key="3">
    <source>
        <dbReference type="ARBA" id="ARBA00022801"/>
    </source>
</evidence>
<evidence type="ECO:0000313" key="6">
    <source>
        <dbReference type="EMBL" id="AFS77679.1"/>
    </source>
</evidence>
<organism evidence="6 7">
    <name type="scientific">Gottschalkia acidurici (strain ATCC 7906 / DSM 604 / BCRC 14475 / CIP 104303 / KCTC 5404 / NCIMB 10678 / 9a)</name>
    <name type="common">Clostridium acidurici</name>
    <dbReference type="NCBI Taxonomy" id="1128398"/>
    <lineage>
        <taxon>Bacteria</taxon>
        <taxon>Bacillati</taxon>
        <taxon>Bacillota</taxon>
        <taxon>Tissierellia</taxon>
        <taxon>Tissierellales</taxon>
        <taxon>Gottschalkiaceae</taxon>
        <taxon>Gottschalkia</taxon>
    </lineage>
</organism>
<dbReference type="PRINTS" id="PR00834">
    <property type="entry name" value="PROTEASES2C"/>
</dbReference>
<dbReference type="Gene3D" id="2.40.10.10">
    <property type="entry name" value="Trypsin-like serine proteases"/>
    <property type="match status" value="2"/>
</dbReference>
<dbReference type="SMART" id="SM00228">
    <property type="entry name" value="PDZ"/>
    <property type="match status" value="1"/>
</dbReference>
<dbReference type="PANTHER" id="PTHR43343:SF3">
    <property type="entry name" value="PROTEASE DO-LIKE 8, CHLOROPLASTIC"/>
    <property type="match status" value="1"/>
</dbReference>
<evidence type="ECO:0000256" key="2">
    <source>
        <dbReference type="ARBA" id="ARBA00022670"/>
    </source>
</evidence>
<feature type="transmembrane region" description="Helical" evidence="4">
    <location>
        <begin position="36"/>
        <end position="56"/>
    </location>
</feature>
<feature type="domain" description="PDZ" evidence="5">
    <location>
        <begin position="290"/>
        <end position="360"/>
    </location>
</feature>
<keyword evidence="4" id="KW-1133">Transmembrane helix</keyword>
<dbReference type="SUPFAM" id="SSF50494">
    <property type="entry name" value="Trypsin-like serine proteases"/>
    <property type="match status" value="1"/>
</dbReference>
<dbReference type="InterPro" id="IPR009003">
    <property type="entry name" value="Peptidase_S1_PA"/>
</dbReference>
<dbReference type="GO" id="GO:0006508">
    <property type="term" value="P:proteolysis"/>
    <property type="evidence" value="ECO:0007669"/>
    <property type="project" value="UniProtKB-KW"/>
</dbReference>
<keyword evidence="3" id="KW-0378">Hydrolase</keyword>
<keyword evidence="7" id="KW-1185">Reference proteome</keyword>
<dbReference type="HOGENOM" id="CLU_020120_0_2_9"/>
<dbReference type="InterPro" id="IPR051201">
    <property type="entry name" value="Chloro_Bact_Ser_Proteases"/>
</dbReference>
<evidence type="ECO:0000259" key="5">
    <source>
        <dbReference type="PROSITE" id="PS50106"/>
    </source>
</evidence>
<keyword evidence="2 6" id="KW-0645">Protease</keyword>
<gene>
    <name evidence="6" type="ordered locus">Curi_c06050</name>
</gene>
<name>K0AWR6_GOTA9</name>
<dbReference type="KEGG" id="cad:Curi_c06050"/>
<dbReference type="AlphaFoldDB" id="K0AWR6"/>